<protein>
    <recommendedName>
        <fullName evidence="6">Helicase</fullName>
    </recommendedName>
</protein>
<dbReference type="AlphaFoldDB" id="A0A556C3W3"/>
<name>A0A556C3W3_BREAU</name>
<dbReference type="PANTHER" id="PTHR45766">
    <property type="entry name" value="DNA ANNEALING HELICASE AND ENDONUCLEASE ZRANB3 FAMILY MEMBER"/>
    <property type="match status" value="1"/>
</dbReference>
<dbReference type="InterPro" id="IPR038718">
    <property type="entry name" value="SNF2-like_sf"/>
</dbReference>
<keyword evidence="5" id="KW-1185">Reference proteome</keyword>
<dbReference type="GO" id="GO:0016787">
    <property type="term" value="F:hydrolase activity"/>
    <property type="evidence" value="ECO:0007669"/>
    <property type="project" value="UniProtKB-KW"/>
</dbReference>
<reference evidence="4 5" key="1">
    <citation type="submission" date="2019-07" db="EMBL/GenBank/DDBJ databases">
        <title>Draft genome sequence of Brevibacterium aurantiacum XU54 isolated from Xinjiang China.</title>
        <authorList>
            <person name="Xu X."/>
        </authorList>
    </citation>
    <scope>NUCLEOTIDE SEQUENCE [LARGE SCALE GENOMIC DNA]</scope>
    <source>
        <strain evidence="4 5">XU54</strain>
    </source>
</reference>
<dbReference type="InterPro" id="IPR003587">
    <property type="entry name" value="Hint_dom_N"/>
</dbReference>
<dbReference type="SUPFAM" id="SSF52540">
    <property type="entry name" value="P-loop containing nucleoside triphosphate hydrolases"/>
    <property type="match status" value="2"/>
</dbReference>
<dbReference type="PROSITE" id="PS50818">
    <property type="entry name" value="INTEIN_C_TER"/>
    <property type="match status" value="1"/>
</dbReference>
<evidence type="ECO:0000256" key="1">
    <source>
        <dbReference type="ARBA" id="ARBA00022801"/>
    </source>
</evidence>
<comment type="caution">
    <text evidence="4">The sequence shown here is derived from an EMBL/GenBank/DDBJ whole genome shotgun (WGS) entry which is preliminary data.</text>
</comment>
<accession>A0A556C3W3</accession>
<evidence type="ECO:0000259" key="3">
    <source>
        <dbReference type="PROSITE" id="PS51194"/>
    </source>
</evidence>
<dbReference type="EMBL" id="VLTK01000021">
    <property type="protein sequence ID" value="TSI12143.1"/>
    <property type="molecule type" value="Genomic_DNA"/>
</dbReference>
<dbReference type="CDD" id="cd18793">
    <property type="entry name" value="SF2_C_SNF"/>
    <property type="match status" value="1"/>
</dbReference>
<dbReference type="GO" id="GO:0006281">
    <property type="term" value="P:DNA repair"/>
    <property type="evidence" value="ECO:0007669"/>
    <property type="project" value="TreeGrafter"/>
</dbReference>
<dbReference type="InterPro" id="IPR030934">
    <property type="entry name" value="Intein_C"/>
</dbReference>
<dbReference type="GO" id="GO:0005524">
    <property type="term" value="F:ATP binding"/>
    <property type="evidence" value="ECO:0007669"/>
    <property type="project" value="InterPro"/>
</dbReference>
<feature type="domain" description="Helicase C-terminal" evidence="3">
    <location>
        <begin position="713"/>
        <end position="869"/>
    </location>
</feature>
<dbReference type="InterPro" id="IPR001650">
    <property type="entry name" value="Helicase_C-like"/>
</dbReference>
<dbReference type="RefSeq" id="WP_143924501.1">
    <property type="nucleotide sequence ID" value="NZ_VLTK01000021.1"/>
</dbReference>
<feature type="domain" description="Helicase ATP-binding" evidence="2">
    <location>
        <begin position="479"/>
        <end position="582"/>
    </location>
</feature>
<keyword evidence="1" id="KW-0378">Hydrolase</keyword>
<organism evidence="4 5">
    <name type="scientific">Brevibacterium aurantiacum</name>
    <dbReference type="NCBI Taxonomy" id="273384"/>
    <lineage>
        <taxon>Bacteria</taxon>
        <taxon>Bacillati</taxon>
        <taxon>Actinomycetota</taxon>
        <taxon>Actinomycetes</taxon>
        <taxon>Micrococcales</taxon>
        <taxon>Brevibacteriaceae</taxon>
        <taxon>Brevibacterium</taxon>
    </lineage>
</organism>
<dbReference type="SMART" id="SM00490">
    <property type="entry name" value="HELICc"/>
    <property type="match status" value="1"/>
</dbReference>
<dbReference type="InterPro" id="IPR049730">
    <property type="entry name" value="SNF2/RAD54-like_C"/>
</dbReference>
<dbReference type="InterPro" id="IPR014001">
    <property type="entry name" value="Helicase_ATP-bd"/>
</dbReference>
<gene>
    <name evidence="4" type="ORF">FO013_20945</name>
</gene>
<dbReference type="PROSITE" id="PS51192">
    <property type="entry name" value="HELICASE_ATP_BIND_1"/>
    <property type="match status" value="1"/>
</dbReference>
<dbReference type="OrthoDB" id="9760715at2"/>
<evidence type="ECO:0000259" key="2">
    <source>
        <dbReference type="PROSITE" id="PS51192"/>
    </source>
</evidence>
<dbReference type="SMART" id="SM00306">
    <property type="entry name" value="HintN"/>
    <property type="match status" value="1"/>
</dbReference>
<dbReference type="InterPro" id="IPR036844">
    <property type="entry name" value="Hint_dom_sf"/>
</dbReference>
<sequence length="913" mass="100086">MKARLRIEGTLRQPELHAAFDREAEHAQKPGHSLIDFIKSMPSRRWSPEDGEWIITGTGINPQKRFTRAGFTIDLGDDEFADIIDLDDLVEPVSKLAKNKREVFIRPRLLGYEPTLALLGLSASWDRDRQRFTIPVADILRAGQPIEGIDFDDETIEAARDAKGRVRVDEAVAESVTVLASAKDSAEAGEHMNELIGHVGDVPDWFGLDLFAYQRLGALAAASGQGYIADEPGLGKCVVGQSRVETINGGHEIQRLWAARQRRSYVDPDGDNGELIDLSDNEITVLSVDASTGQSRWASASHLYRQSYRGRMFTIDADNGTRLTCSPRHKFLTPSGWKVASAIVAGTDEICVPNHLDQDANSNTTSVGVTSVHETQDFRGFIYDLTIPSTCSYVAEGMWVHNTRSALAAAAIVKPSRVVVVGPPVSLTNWERETTFSGLAHACAGAIGRDVTVTEPGQPKDDGGFSAAHFPIHGDDGEFENLPINKIVSSRKVKDFPEAGIVIVSDDMLRSRPQVLSDLQKWSPEVLIVDEIHRQKTWEAGKSTAVRRLSYASQKLTIGLSGTPLDGSPDQLANQLEITGHLSPVFGGKDAFLNEYCSRNRFNAFMPVKKKLPKLGRILDAHVWVRRTKGDVLPFLPKKTRRVEWIDVPMRDYRQAHRELLMKIGEVAAEFHETEGRWPSVEALMAELPDPISLSSPLRQAAGMAKVDIVSEAIAEHLDSTTDADDDTYDRPLITWVHHKDVAEAMMDKLAAEKVPDVRLISGKTGPDERDDIIDSFQAGGVGVLIASITAANTAITLTRSSDMIFAETDWRPPQISQAEDRAARIGQTRPVIVTAYAAVDTLDERLHASLETKGSILEDVVVGGDNMVTTGTQGTAMSLTDIIVDVVDQAIIGEKKGKLAQWRAERATAMAS</sequence>
<dbReference type="Pfam" id="PF00271">
    <property type="entry name" value="Helicase_C"/>
    <property type="match status" value="1"/>
</dbReference>
<dbReference type="GO" id="GO:0031297">
    <property type="term" value="P:replication fork processing"/>
    <property type="evidence" value="ECO:0007669"/>
    <property type="project" value="TreeGrafter"/>
</dbReference>
<dbReference type="Proteomes" id="UP000316406">
    <property type="component" value="Unassembled WGS sequence"/>
</dbReference>
<dbReference type="Gene3D" id="3.40.50.300">
    <property type="entry name" value="P-loop containing nucleotide triphosphate hydrolases"/>
    <property type="match status" value="1"/>
</dbReference>
<dbReference type="SUPFAM" id="SSF51294">
    <property type="entry name" value="Hedgehog/intein (Hint) domain"/>
    <property type="match status" value="1"/>
</dbReference>
<dbReference type="CDD" id="cd00081">
    <property type="entry name" value="Hint"/>
    <property type="match status" value="1"/>
</dbReference>
<dbReference type="Gene3D" id="3.40.50.10810">
    <property type="entry name" value="Tandem AAA-ATPase domain"/>
    <property type="match status" value="1"/>
</dbReference>
<dbReference type="InterPro" id="IPR006141">
    <property type="entry name" value="Intein_N"/>
</dbReference>
<dbReference type="PROSITE" id="PS50817">
    <property type="entry name" value="INTEIN_N_TER"/>
    <property type="match status" value="1"/>
</dbReference>
<evidence type="ECO:0008006" key="6">
    <source>
        <dbReference type="Google" id="ProtNLM"/>
    </source>
</evidence>
<dbReference type="InterPro" id="IPR027417">
    <property type="entry name" value="P-loop_NTPase"/>
</dbReference>
<dbReference type="PANTHER" id="PTHR45766:SF6">
    <property type="entry name" value="SWI_SNF-RELATED MATRIX-ASSOCIATED ACTIN-DEPENDENT REGULATOR OF CHROMATIN SUBFAMILY A-LIKE PROTEIN 1"/>
    <property type="match status" value="1"/>
</dbReference>
<evidence type="ECO:0000313" key="5">
    <source>
        <dbReference type="Proteomes" id="UP000316406"/>
    </source>
</evidence>
<dbReference type="Pfam" id="PF14890">
    <property type="entry name" value="Intein_splicing"/>
    <property type="match status" value="1"/>
</dbReference>
<proteinExistence type="predicted"/>
<dbReference type="NCBIfam" id="TIGR01445">
    <property type="entry name" value="intein_Nterm"/>
    <property type="match status" value="1"/>
</dbReference>
<dbReference type="Gene3D" id="2.170.16.10">
    <property type="entry name" value="Hedgehog/Intein (Hint) domain"/>
    <property type="match status" value="1"/>
</dbReference>
<dbReference type="PROSITE" id="PS51194">
    <property type="entry name" value="HELICASE_CTER"/>
    <property type="match status" value="1"/>
</dbReference>
<evidence type="ECO:0000313" key="4">
    <source>
        <dbReference type="EMBL" id="TSI12143.1"/>
    </source>
</evidence>
<dbReference type="GO" id="GO:0016539">
    <property type="term" value="P:intein-mediated protein splicing"/>
    <property type="evidence" value="ECO:0007669"/>
    <property type="project" value="InterPro"/>
</dbReference>